<dbReference type="Pfam" id="PF00307">
    <property type="entry name" value="CH"/>
    <property type="match status" value="2"/>
</dbReference>
<dbReference type="InterPro" id="IPR001589">
    <property type="entry name" value="Actinin_actin-bd_CS"/>
</dbReference>
<feature type="coiled-coil region" evidence="13">
    <location>
        <begin position="1926"/>
        <end position="1960"/>
    </location>
</feature>
<reference evidence="18 19" key="1">
    <citation type="journal article" date="2018" name="Gigascience">
        <title>Genomes of trombidid mites reveal novel predicted allergens and laterally-transferred genes associated with secondary metabolism.</title>
        <authorList>
            <person name="Dong X."/>
            <person name="Chaisiri K."/>
            <person name="Xia D."/>
            <person name="Armstrong S.D."/>
            <person name="Fang Y."/>
            <person name="Donnelly M.J."/>
            <person name="Kadowaki T."/>
            <person name="McGarry J.W."/>
            <person name="Darby A.C."/>
            <person name="Makepeace B.L."/>
        </authorList>
    </citation>
    <scope>NUCLEOTIDE SEQUENCE [LARGE SCALE GENOMIC DNA]</scope>
    <source>
        <strain evidence="18">UoL-WK</strain>
    </source>
</reference>
<dbReference type="GO" id="GO:0005543">
    <property type="term" value="F:phospholipid binding"/>
    <property type="evidence" value="ECO:0007669"/>
    <property type="project" value="InterPro"/>
</dbReference>
<evidence type="ECO:0000256" key="3">
    <source>
        <dbReference type="ARBA" id="ARBA00022443"/>
    </source>
</evidence>
<dbReference type="GO" id="GO:0003779">
    <property type="term" value="F:actin binding"/>
    <property type="evidence" value="ECO:0007669"/>
    <property type="project" value="UniProtKB-KW"/>
</dbReference>
<evidence type="ECO:0000256" key="2">
    <source>
        <dbReference type="ARBA" id="ARBA00006826"/>
    </source>
</evidence>
<dbReference type="InterPro" id="IPR001452">
    <property type="entry name" value="SH3_domain"/>
</dbReference>
<gene>
    <name evidence="18" type="ORF">B4U79_00841</name>
</gene>
<dbReference type="Gene3D" id="2.30.30.40">
    <property type="entry name" value="SH3 Domains"/>
    <property type="match status" value="1"/>
</dbReference>
<dbReference type="SUPFAM" id="SSF47576">
    <property type="entry name" value="Calponin-homology domain, CH-domain"/>
    <property type="match status" value="1"/>
</dbReference>
<feature type="compositionally biased region" description="Basic and acidic residues" evidence="14">
    <location>
        <begin position="2393"/>
        <end position="2403"/>
    </location>
</feature>
<dbReference type="InterPro" id="IPR001715">
    <property type="entry name" value="CH_dom"/>
</dbReference>
<evidence type="ECO:0000259" key="16">
    <source>
        <dbReference type="PROSITE" id="PS50003"/>
    </source>
</evidence>
<keyword evidence="5" id="KW-0963">Cytoplasm</keyword>
<dbReference type="Gene3D" id="1.10.418.10">
    <property type="entry name" value="Calponin-like domain"/>
    <property type="match status" value="2"/>
</dbReference>
<dbReference type="FunFam" id="1.20.58.60:FF:000145">
    <property type="entry name" value="Spectrin beta chain, non-erythrocytic"/>
    <property type="match status" value="1"/>
</dbReference>
<dbReference type="InterPro" id="IPR002017">
    <property type="entry name" value="Spectrin_repeat"/>
</dbReference>
<comment type="subcellular location">
    <subcellularLocation>
        <location evidence="1">Cytoplasm</location>
        <location evidence="1">Cytoskeleton</location>
    </subcellularLocation>
</comment>
<keyword evidence="8" id="KW-0493">Microtubule</keyword>
<keyword evidence="3 12" id="KW-0728">SH3 domain</keyword>
<dbReference type="PROSITE" id="PS50003">
    <property type="entry name" value="PH_DOMAIN"/>
    <property type="match status" value="1"/>
</dbReference>
<dbReference type="PROSITE" id="PS50021">
    <property type="entry name" value="CH"/>
    <property type="match status" value="2"/>
</dbReference>
<dbReference type="Pfam" id="PF14604">
    <property type="entry name" value="SH3_9"/>
    <property type="match status" value="1"/>
</dbReference>
<feature type="domain" description="PH" evidence="16">
    <location>
        <begin position="2459"/>
        <end position="2567"/>
    </location>
</feature>
<dbReference type="FunFam" id="1.10.418.10:FF:000001">
    <property type="entry name" value="Actinin alpha 1"/>
    <property type="match status" value="1"/>
</dbReference>
<evidence type="ECO:0000313" key="19">
    <source>
        <dbReference type="Proteomes" id="UP000285301"/>
    </source>
</evidence>
<feature type="domain" description="SH3" evidence="15">
    <location>
        <begin position="792"/>
        <end position="850"/>
    </location>
</feature>
<dbReference type="OrthoDB" id="9942256at2759"/>
<evidence type="ECO:0000259" key="15">
    <source>
        <dbReference type="PROSITE" id="PS50002"/>
    </source>
</evidence>
<evidence type="ECO:0000256" key="1">
    <source>
        <dbReference type="ARBA" id="ARBA00004245"/>
    </source>
</evidence>
<dbReference type="CDD" id="cd21194">
    <property type="entry name" value="CH_beta_spectrin_rpt2"/>
    <property type="match status" value="1"/>
</dbReference>
<dbReference type="InterPro" id="IPR011993">
    <property type="entry name" value="PH-like_dom_sf"/>
</dbReference>
<dbReference type="InterPro" id="IPR018159">
    <property type="entry name" value="Spectrin/alpha-actinin"/>
</dbReference>
<evidence type="ECO:0000256" key="8">
    <source>
        <dbReference type="ARBA" id="ARBA00022701"/>
    </source>
</evidence>
<evidence type="ECO:0000256" key="7">
    <source>
        <dbReference type="ARBA" id="ARBA00022658"/>
    </source>
</evidence>
<dbReference type="SMART" id="SM00033">
    <property type="entry name" value="CH"/>
    <property type="match status" value="2"/>
</dbReference>
<evidence type="ECO:0000313" key="18">
    <source>
        <dbReference type="EMBL" id="RWS11702.1"/>
    </source>
</evidence>
<dbReference type="Gene3D" id="1.20.58.60">
    <property type="match status" value="15"/>
</dbReference>
<comment type="caution">
    <text evidence="18">The sequence shown here is derived from an EMBL/GenBank/DDBJ whole genome shotgun (WGS) entry which is preliminary data.</text>
</comment>
<dbReference type="SMART" id="SM00326">
    <property type="entry name" value="SH3"/>
    <property type="match status" value="1"/>
</dbReference>
<dbReference type="InterPro" id="IPR036028">
    <property type="entry name" value="SH3-like_dom_sf"/>
</dbReference>
<dbReference type="InterPro" id="IPR001605">
    <property type="entry name" value="PH_dom-spectrin-type"/>
</dbReference>
<dbReference type="InterPro" id="IPR041681">
    <property type="entry name" value="PH_9"/>
</dbReference>
<organism evidence="18 19">
    <name type="scientific">Dinothrombium tinctorium</name>
    <dbReference type="NCBI Taxonomy" id="1965070"/>
    <lineage>
        <taxon>Eukaryota</taxon>
        <taxon>Metazoa</taxon>
        <taxon>Ecdysozoa</taxon>
        <taxon>Arthropoda</taxon>
        <taxon>Chelicerata</taxon>
        <taxon>Arachnida</taxon>
        <taxon>Acari</taxon>
        <taxon>Acariformes</taxon>
        <taxon>Trombidiformes</taxon>
        <taxon>Prostigmata</taxon>
        <taxon>Anystina</taxon>
        <taxon>Parasitengona</taxon>
        <taxon>Trombidioidea</taxon>
        <taxon>Trombidiidae</taxon>
        <taxon>Dinothrombium</taxon>
    </lineage>
</organism>
<dbReference type="SMART" id="SM00233">
    <property type="entry name" value="PH"/>
    <property type="match status" value="1"/>
</dbReference>
<keyword evidence="6" id="KW-0597">Phosphoprotein</keyword>
<dbReference type="CDD" id="cd10571">
    <property type="entry name" value="PH_beta_spectrin"/>
    <property type="match status" value="1"/>
</dbReference>
<dbReference type="GO" id="GO:0005874">
    <property type="term" value="C:microtubule"/>
    <property type="evidence" value="ECO:0007669"/>
    <property type="project" value="UniProtKB-KW"/>
</dbReference>
<feature type="coiled-coil region" evidence="13">
    <location>
        <begin position="1441"/>
        <end position="1524"/>
    </location>
</feature>
<dbReference type="PRINTS" id="PR00683">
    <property type="entry name" value="SPECTRINPH"/>
</dbReference>
<keyword evidence="13" id="KW-0175">Coiled coil</keyword>
<dbReference type="GO" id="GO:0005085">
    <property type="term" value="F:guanyl-nucleotide exchange factor activity"/>
    <property type="evidence" value="ECO:0007669"/>
    <property type="project" value="UniProtKB-KW"/>
</dbReference>
<feature type="compositionally biased region" description="Polar residues" evidence="14">
    <location>
        <begin position="2585"/>
        <end position="2607"/>
    </location>
</feature>
<evidence type="ECO:0000256" key="6">
    <source>
        <dbReference type="ARBA" id="ARBA00022553"/>
    </source>
</evidence>
<evidence type="ECO:0000259" key="17">
    <source>
        <dbReference type="PROSITE" id="PS50021"/>
    </source>
</evidence>
<feature type="region of interest" description="Disordered" evidence="14">
    <location>
        <begin position="2391"/>
        <end position="2424"/>
    </location>
</feature>
<proteinExistence type="inferred from homology"/>
<dbReference type="EMBL" id="NCKU01001599">
    <property type="protein sequence ID" value="RWS11702.1"/>
    <property type="molecule type" value="Genomic_DNA"/>
</dbReference>
<evidence type="ECO:0000256" key="9">
    <source>
        <dbReference type="ARBA" id="ARBA00022737"/>
    </source>
</evidence>
<dbReference type="STRING" id="1965070.A0A3S3S7X8"/>
<dbReference type="FunFam" id="2.30.29.30:FF:000024">
    <property type="entry name" value="Spectrin beta chain"/>
    <property type="match status" value="1"/>
</dbReference>
<feature type="compositionally biased region" description="Polar residues" evidence="14">
    <location>
        <begin position="2718"/>
        <end position="2758"/>
    </location>
</feature>
<dbReference type="SUPFAM" id="SSF46966">
    <property type="entry name" value="Spectrin repeat"/>
    <property type="match status" value="17"/>
</dbReference>
<dbReference type="Gene3D" id="2.30.29.30">
    <property type="entry name" value="Pleckstrin-homology domain (PH domain)/Phosphotyrosine-binding domain (PTB)"/>
    <property type="match status" value="1"/>
</dbReference>
<dbReference type="Pfam" id="PF00435">
    <property type="entry name" value="Spectrin"/>
    <property type="match status" value="19"/>
</dbReference>
<keyword evidence="7" id="KW-0344">Guanine-nucleotide releasing factor</keyword>
<dbReference type="PROSITE" id="PS50002">
    <property type="entry name" value="SH3"/>
    <property type="match status" value="1"/>
</dbReference>
<feature type="coiled-coil region" evidence="13">
    <location>
        <begin position="1722"/>
        <end position="1782"/>
    </location>
</feature>
<dbReference type="PROSITE" id="PS00020">
    <property type="entry name" value="ACTININ_2"/>
    <property type="match status" value="1"/>
</dbReference>
<dbReference type="Proteomes" id="UP000285301">
    <property type="component" value="Unassembled WGS sequence"/>
</dbReference>
<dbReference type="SUPFAM" id="SSF50044">
    <property type="entry name" value="SH3-domain"/>
    <property type="match status" value="1"/>
</dbReference>
<feature type="domain" description="Calponin-homology (CH)" evidence="17">
    <location>
        <begin position="103"/>
        <end position="208"/>
    </location>
</feature>
<evidence type="ECO:0000256" key="10">
    <source>
        <dbReference type="ARBA" id="ARBA00023203"/>
    </source>
</evidence>
<keyword evidence="9" id="KW-0677">Repeat</keyword>
<evidence type="ECO:0000256" key="5">
    <source>
        <dbReference type="ARBA" id="ARBA00022490"/>
    </source>
</evidence>
<dbReference type="FunFam" id="1.10.418.10:FF:000089">
    <property type="entry name" value="Spectrin beta chain"/>
    <property type="match status" value="1"/>
</dbReference>
<keyword evidence="11" id="KW-0206">Cytoskeleton</keyword>
<feature type="compositionally biased region" description="Polar residues" evidence="14">
    <location>
        <begin position="2615"/>
        <end position="2626"/>
    </location>
</feature>
<evidence type="ECO:0000256" key="12">
    <source>
        <dbReference type="PROSITE-ProRule" id="PRU00192"/>
    </source>
</evidence>
<comment type="similarity">
    <text evidence="2">Belongs to the spectrin family.</text>
</comment>
<dbReference type="CDD" id="cd00176">
    <property type="entry name" value="SPEC"/>
    <property type="match status" value="10"/>
</dbReference>
<evidence type="ECO:0000256" key="11">
    <source>
        <dbReference type="ARBA" id="ARBA00023212"/>
    </source>
</evidence>
<accession>A0A3S3S7X8</accession>
<dbReference type="FunFam" id="1.20.58.60:FF:000019">
    <property type="entry name" value="Spectrin beta chain"/>
    <property type="match status" value="1"/>
</dbReference>
<dbReference type="GO" id="GO:0005737">
    <property type="term" value="C:cytoplasm"/>
    <property type="evidence" value="ECO:0007669"/>
    <property type="project" value="UniProtKB-ARBA"/>
</dbReference>
<feature type="compositionally biased region" description="Pro residues" evidence="14">
    <location>
        <begin position="2645"/>
        <end position="2664"/>
    </location>
</feature>
<dbReference type="SMART" id="SM00150">
    <property type="entry name" value="SPEC"/>
    <property type="match status" value="19"/>
</dbReference>
<evidence type="ECO:0000256" key="14">
    <source>
        <dbReference type="SAM" id="MobiDB-lite"/>
    </source>
</evidence>
<dbReference type="Pfam" id="PF15410">
    <property type="entry name" value="PH_9"/>
    <property type="match status" value="1"/>
</dbReference>
<dbReference type="GO" id="GO:0051693">
    <property type="term" value="P:actin filament capping"/>
    <property type="evidence" value="ECO:0007669"/>
    <property type="project" value="UniProtKB-KW"/>
</dbReference>
<keyword evidence="19" id="KW-1185">Reference proteome</keyword>
<evidence type="ECO:0000256" key="13">
    <source>
        <dbReference type="SAM" id="Coils"/>
    </source>
</evidence>
<feature type="domain" description="Calponin-homology (CH)" evidence="17">
    <location>
        <begin position="1"/>
        <end position="85"/>
    </location>
</feature>
<protein>
    <submittedName>
        <fullName evidence="18">Spectrin beta chain: non-erythrocytic 1-like protein</fullName>
    </submittedName>
</protein>
<feature type="coiled-coil region" evidence="13">
    <location>
        <begin position="1080"/>
        <end position="1150"/>
    </location>
</feature>
<name>A0A3S3S7X8_9ACAR</name>
<dbReference type="InterPro" id="IPR001849">
    <property type="entry name" value="PH_domain"/>
</dbReference>
<evidence type="ECO:0000256" key="4">
    <source>
        <dbReference type="ARBA" id="ARBA00022467"/>
    </source>
</evidence>
<feature type="coiled-coil region" evidence="13">
    <location>
        <begin position="710"/>
        <end position="744"/>
    </location>
</feature>
<dbReference type="SUPFAM" id="SSF50729">
    <property type="entry name" value="PH domain-like"/>
    <property type="match status" value="1"/>
</dbReference>
<dbReference type="GO" id="GO:0016020">
    <property type="term" value="C:membrane"/>
    <property type="evidence" value="ECO:0007669"/>
    <property type="project" value="UniProtKB-ARBA"/>
</dbReference>
<dbReference type="PANTHER" id="PTHR11915">
    <property type="entry name" value="SPECTRIN/FILAMIN RELATED CYTOSKELETAL PROTEIN"/>
    <property type="match status" value="1"/>
</dbReference>
<dbReference type="InterPro" id="IPR036872">
    <property type="entry name" value="CH_dom_sf"/>
</dbReference>
<feature type="region of interest" description="Disordered" evidence="14">
    <location>
        <begin position="2579"/>
        <end position="2771"/>
    </location>
</feature>
<sequence length="2771" mass="321266">MEVEDLFTDLADGKKLLKLLEIISGEKLGKPNSGKMRVHKIENVNKSLAFLHSKVRLESIGAEDIVDGNPRLILGLLWTIILRFQIQEIEIDVNEDDESSEKKSAKDALLLWCQRKTNGYKHVNITDFSASWRSGMGFNALIHSHRPDLIDYNALNPNNHIENLDLAFDIAQRELGVPRLLDAEDIDTAKPDEKSVMTYVSSYYHTFARMKSEIKGGRRIANIIGQLMEIDRLQYQYESFTTKLLTWIQSKIVQLNDRDFPNSLDSIQREMIKFKDYRTVEKPLKYKERSEIEALLFNIQTKMKALGQPLYTPPEGKLVHDIQKAWESLEKAEHSREVALREELLRLEKLENLAYRFERKSILREGYLKEMIQVLSDPRYGSNLSQVEATVKKHEAISADILAREERIESLTLMANELIEGNYHGKDAVSNRRDDILRRWQYLLDLLKQRKESLTAASNLMSAMREVDTIRNEIKEMHKSFSFDSVGAHHLSAVEDLLQNQNLIEVQIASQGETIRKLCNQSANLMKENQSIISKEAAFLKQRLDSLNNEYLTLNDSAKHRRNKLDEMRQYFQFVQDQEEEEAWIIERQRICQAVLPSKDLIGVISLQQKHKSLEAEIKAHRPRIKKVIESGENLLLQKHPEENDIRLRIDELQKQWDHVHELVALKRKQLEDAMEAFQYHADANEAESWIREKMQLVTSQDYGKDEPSAAALLQRHSRLESEIKAYENDIKRLNDQSENMIKSGIASLFMICGDAFSASTAVNNEPEEVPTEEWVEELVEKEVFQDIIEEIKIPQVKVLYPFTGQDGFDISKGEILLLLEKTNQDWWNVRKANGWDGFVPANYVQEIEEKAIKKVIKKPVKVLEKQKVKKIVMKKPKKFKRNNKRRLSIICDAEGVEQRQRNINTNYDELVELSKARRQHLEDAIQLFKFNRECNSFESWMNEKENLMLETQNLYQQKMQEKQKKSITDPIEVLRKKFENFLTDLSANRQRLVEIDKMAAEFTNGRQQHYSAAIKHRQQQIHQAWEKLNRLRNDIGKNVEGLRTIDMFNQSCDDALEWMNEKIEKMEYGDGSPRDLKTIQALQRKHENLERELAPIEEKINKVNLLADSVKSSYPSEKRHVLERQMELKEKWEKVMEKATEKRNKLDESLGFQILKNSTLDLLSWAKGYVKQALNSGDHSSIKDVATAEMFLKNHEDLGCEIAAKSSDFKDLQELGSQLLKQKPNEEMKSLLKELKDEHEIVCKSWQEKDNWLKQCKDLMIFNQEADHWETITNSQQTYLEYDDLGTTLDEVEVFMKRHDNFIATIAAQEERFHGFNEMANKLINARHYSSSQVDIRRKQIMEKRNYVKEKALQRQQDLKDALAYQQFKADAEEFVSWCCDKVKIAADDSYKDMINMVQKLQKHEAFEAELASSHSRLVALNKAGEHLIANDHFASKSIKEILEKVNVKWEELCAKTEEKGQGLRQAIAQLTYNKTIDNARNKLAELEANLSSTDYGNDLRSCKEMIKKHQAAELELAACEAKVNELVECGEQMAATHFDGQNILKGCNEMKERVKKLGIPLRERRQRLNESLKFHQFVFEVNVELQWISDKELSVNSVDIGQSLLEAQNLMKKHQKLEREITGHHPQIDKTLANGEALVSQEHASKDEIIAKCNELDKSWKNLLNNAIERRKKLDASLKSQMFFFETNEIESWINEKLNYLKGTDFGKDEDAAIKLLTKHKALELEIDTYSGLVNEMRNQCNKMVESKKHSDEDKLIRRMQEIEEQMKNLQKYVSLRREKLIESKHCHEYFRESEDFHNWILEQMQTALSEEYGQDYERLLIIQNKFQDFKRRVEASAERYNLCEDMAEKLLKTDRSAEVESRQLQVKNAWLLLLDHIDARNQKLTAAAEIHRFNRDVAEALSRIQEKYSILSVEDIGKDLHSVQSLLRKHECFENDLVALETQLQLLIDDSARLQAAYPGGNAEHILKQQQIVVQHWNTLQERAAARKEHIQASYQLQRFIASVRDLERWADTLGTEIGTQEKVRDVVGAQELKTEHERIKAEIETRESDFSSVVKQGETMIKEQNHYASDEIRVHLTRLLQCREALHTAWQLKKVYLDQLTDLHFFLRDAKQLDQLSAQQEHLLTTCDLGASVEQIDANIRKHEAFEKLLVSQDEKLTALQFSGNKLLQQNHFDSETIKRRMSEVTARRMKVKDLSVKRKQMLQDQRILAQFNRDVIEAESWIEDRIRRLNADVLATRDVLAAETQLNRHKEYKAEIDMRTEFFEKFKIVGEGIIRKGHPMSADVKNKIDRLMEAWGLLHDTWNKRLLIYEQNLDAQIFKRDADQLEAWLESRLSVLKDNSLGDSLEEVEELIRTHEDIMRNAQEGRFEALRRSTLVEEMFLKQQQAEMEQRLAKEEQKHKKGSHEKKRDDEKRKSMSETDSSIGFVRRVESFIAPKSAKNQNYRLSRSPQELPPVEIEGLLDRKHELQSNGKRAAVRSWKTYYTVLCGQLLCFFKDKESFFNNIAASSPVSVLGAKCFLAANYTKRKHVFRLQLTGGAEYLFAASNDENLDEWMNKISFHASLPPSMQLLSYDTHKKTSTRQSSSNPESPSEDYSASSTPTPLQDIGSKYETSSQGSSSPELSRETPQERSLTVPISPTKRPPPPPPPNEAISRPPAPLPTEESGVRGPPPLPPPRTVIGPTTRAAGEPRPRPESDIYDIDMEYVRKNDVNGARNSNYRQSYPPRQSNNHNGEVSNNHGAQGKVLSNETSSASKPIDIIPTPPVVD</sequence>
<feature type="compositionally biased region" description="Basic and acidic residues" evidence="14">
    <location>
        <begin position="2411"/>
        <end position="2422"/>
    </location>
</feature>
<keyword evidence="4" id="KW-0117">Actin capping</keyword>
<keyword evidence="10" id="KW-0009">Actin-binding</keyword>
<dbReference type="FunFam" id="1.20.58.60:FF:000007">
    <property type="entry name" value="Spectrin alpha chain non-erythrocytic 1"/>
    <property type="match status" value="1"/>
</dbReference>